<evidence type="ECO:0000313" key="1">
    <source>
        <dbReference type="EMBL" id="SVC95143.1"/>
    </source>
</evidence>
<sequence>EKEIGRFREAGATAQKNLAGKYFPPELLNRVLNHLKEFRKN</sequence>
<accession>A0A382RBP8</accession>
<dbReference type="AlphaFoldDB" id="A0A382RBP8"/>
<name>A0A382RBP8_9ZZZZ</name>
<dbReference type="EMBL" id="UINC01120576">
    <property type="protein sequence ID" value="SVC95143.1"/>
    <property type="molecule type" value="Genomic_DNA"/>
</dbReference>
<gene>
    <name evidence="1" type="ORF">METZ01_LOCUS347997</name>
</gene>
<organism evidence="1">
    <name type="scientific">marine metagenome</name>
    <dbReference type="NCBI Taxonomy" id="408172"/>
    <lineage>
        <taxon>unclassified sequences</taxon>
        <taxon>metagenomes</taxon>
        <taxon>ecological metagenomes</taxon>
    </lineage>
</organism>
<reference evidence="1" key="1">
    <citation type="submission" date="2018-05" db="EMBL/GenBank/DDBJ databases">
        <authorList>
            <person name="Lanie J.A."/>
            <person name="Ng W.-L."/>
            <person name="Kazmierczak K.M."/>
            <person name="Andrzejewski T.M."/>
            <person name="Davidsen T.M."/>
            <person name="Wayne K.J."/>
            <person name="Tettelin H."/>
            <person name="Glass J.I."/>
            <person name="Rusch D."/>
            <person name="Podicherti R."/>
            <person name="Tsui H.-C.T."/>
            <person name="Winkler M.E."/>
        </authorList>
    </citation>
    <scope>NUCLEOTIDE SEQUENCE</scope>
</reference>
<feature type="non-terminal residue" evidence="1">
    <location>
        <position position="1"/>
    </location>
</feature>
<protein>
    <submittedName>
        <fullName evidence="1">Uncharacterized protein</fullName>
    </submittedName>
</protein>
<proteinExistence type="predicted"/>